<feature type="region of interest" description="Disordered" evidence="1">
    <location>
        <begin position="24"/>
        <end position="222"/>
    </location>
</feature>
<evidence type="ECO:0000313" key="3">
    <source>
        <dbReference type="EMBL" id="KAJ5156653.1"/>
    </source>
</evidence>
<dbReference type="InterPro" id="IPR046497">
    <property type="entry name" value="DUF6590"/>
</dbReference>
<evidence type="ECO:0000313" key="4">
    <source>
        <dbReference type="Proteomes" id="UP001146351"/>
    </source>
</evidence>
<protein>
    <recommendedName>
        <fullName evidence="2">DUF6590 domain-containing protein</fullName>
    </recommendedName>
</protein>
<dbReference type="PANTHER" id="PTHR35391">
    <property type="entry name" value="C2H2-TYPE DOMAIN-CONTAINING PROTEIN-RELATED"/>
    <property type="match status" value="1"/>
</dbReference>
<gene>
    <name evidence="3" type="ORF">N7492_009456</name>
</gene>
<proteinExistence type="predicted"/>
<organism evidence="3 4">
    <name type="scientific">Penicillium capsulatum</name>
    <dbReference type="NCBI Taxonomy" id="69766"/>
    <lineage>
        <taxon>Eukaryota</taxon>
        <taxon>Fungi</taxon>
        <taxon>Dikarya</taxon>
        <taxon>Ascomycota</taxon>
        <taxon>Pezizomycotina</taxon>
        <taxon>Eurotiomycetes</taxon>
        <taxon>Eurotiomycetidae</taxon>
        <taxon>Eurotiales</taxon>
        <taxon>Aspergillaceae</taxon>
        <taxon>Penicillium</taxon>
    </lineage>
</organism>
<dbReference type="PANTHER" id="PTHR35391:SF5">
    <property type="entry name" value="DUF6590 DOMAIN-CONTAINING PROTEIN"/>
    <property type="match status" value="1"/>
</dbReference>
<dbReference type="Pfam" id="PF20233">
    <property type="entry name" value="DUF6590"/>
    <property type="match status" value="1"/>
</dbReference>
<evidence type="ECO:0000259" key="2">
    <source>
        <dbReference type="Pfam" id="PF20233"/>
    </source>
</evidence>
<accession>A0A9W9HRS1</accession>
<keyword evidence="4" id="KW-1185">Reference proteome</keyword>
<dbReference type="Proteomes" id="UP001146351">
    <property type="component" value="Unassembled WGS sequence"/>
</dbReference>
<feature type="compositionally biased region" description="Polar residues" evidence="1">
    <location>
        <begin position="153"/>
        <end position="163"/>
    </location>
</feature>
<feature type="compositionally biased region" description="Low complexity" evidence="1">
    <location>
        <begin position="132"/>
        <end position="147"/>
    </location>
</feature>
<evidence type="ECO:0000256" key="1">
    <source>
        <dbReference type="SAM" id="MobiDB-lite"/>
    </source>
</evidence>
<dbReference type="EMBL" id="JAPQKO010000006">
    <property type="protein sequence ID" value="KAJ5156653.1"/>
    <property type="molecule type" value="Genomic_DNA"/>
</dbReference>
<sequence length="401" mass="44366">MADWTVHKETGRLFRPIYNLSAASSEHSVDDRLGQSRYEWDRPGGPVTTERHEQAPSVIPRQRSTLGPAFPQPREIPYGYPTQLAHGPDHATHHDGPNWRWGLPENTQRSGQADDSRGDTRGKSPGARGHHQLAQDSAPQASSAANALRRTSLDQGSTRVQTENTRRPAKNSISDRSDATASSRSEVSSLRSMGEDLRGLGLGDHASSRQIPPPGASPQSQRWDPILGVVQRNHDTLVRLSLEPSYVIPGGTGEHETLDPRYKRQSEPQKFFRVGRYQEPIYSSIRHMAVVKEQKGCCWCIPITTYGGQGVAKAGVDRGKHAIIYMSGGRPMTKNGEPKMAKEALEVEPARPDQKLDPMSRLNFGKVYTVEHNVKILPVGRLTEASMAKFTAYIKAEFTSK</sequence>
<feature type="compositionally biased region" description="Basic and acidic residues" evidence="1">
    <location>
        <begin position="112"/>
        <end position="122"/>
    </location>
</feature>
<feature type="compositionally biased region" description="Low complexity" evidence="1">
    <location>
        <begin position="179"/>
        <end position="192"/>
    </location>
</feature>
<feature type="compositionally biased region" description="Basic and acidic residues" evidence="1">
    <location>
        <begin position="87"/>
        <end position="97"/>
    </location>
</feature>
<name>A0A9W9HRS1_9EURO</name>
<feature type="compositionally biased region" description="Basic and acidic residues" evidence="1">
    <location>
        <begin position="27"/>
        <end position="42"/>
    </location>
</feature>
<dbReference type="AlphaFoldDB" id="A0A9W9HRS1"/>
<feature type="domain" description="DUF6590" evidence="2">
    <location>
        <begin position="263"/>
        <end position="391"/>
    </location>
</feature>
<dbReference type="OrthoDB" id="3559580at2759"/>
<comment type="caution">
    <text evidence="3">The sequence shown here is derived from an EMBL/GenBank/DDBJ whole genome shotgun (WGS) entry which is preliminary data.</text>
</comment>
<reference evidence="3" key="2">
    <citation type="journal article" date="2023" name="IMA Fungus">
        <title>Comparative genomic study of the Penicillium genus elucidates a diverse pangenome and 15 lateral gene transfer events.</title>
        <authorList>
            <person name="Petersen C."/>
            <person name="Sorensen T."/>
            <person name="Nielsen M.R."/>
            <person name="Sondergaard T.E."/>
            <person name="Sorensen J.L."/>
            <person name="Fitzpatrick D.A."/>
            <person name="Frisvad J.C."/>
            <person name="Nielsen K.L."/>
        </authorList>
    </citation>
    <scope>NUCLEOTIDE SEQUENCE</scope>
    <source>
        <strain evidence="3">IBT 21917</strain>
    </source>
</reference>
<reference evidence="3" key="1">
    <citation type="submission" date="2022-11" db="EMBL/GenBank/DDBJ databases">
        <authorList>
            <person name="Petersen C."/>
        </authorList>
    </citation>
    <scope>NUCLEOTIDE SEQUENCE</scope>
    <source>
        <strain evidence="3">IBT 21917</strain>
    </source>
</reference>